<reference evidence="1 2" key="1">
    <citation type="submission" date="2019-02" db="EMBL/GenBank/DDBJ databases">
        <title>Siculibacillus lacustris gen. nov., sp. nov., a new rosette-forming bacterium isolated from a freshwater crater lake (Lake St. Ana, Romania).</title>
        <authorList>
            <person name="Felfoldi T."/>
            <person name="Marton Z."/>
            <person name="Szabo A."/>
            <person name="Mentes A."/>
            <person name="Boka K."/>
            <person name="Marialigeti K."/>
            <person name="Mathe I."/>
            <person name="Koncz M."/>
            <person name="Schumann P."/>
            <person name="Toth E."/>
        </authorList>
    </citation>
    <scope>NUCLEOTIDE SEQUENCE [LARGE SCALE GENOMIC DNA]</scope>
    <source>
        <strain evidence="1 2">SA-279</strain>
    </source>
</reference>
<organism evidence="1 2">
    <name type="scientific">Siculibacillus lacustris</name>
    <dbReference type="NCBI Taxonomy" id="1549641"/>
    <lineage>
        <taxon>Bacteria</taxon>
        <taxon>Pseudomonadati</taxon>
        <taxon>Pseudomonadota</taxon>
        <taxon>Alphaproteobacteria</taxon>
        <taxon>Hyphomicrobiales</taxon>
        <taxon>Ancalomicrobiaceae</taxon>
        <taxon>Siculibacillus</taxon>
    </lineage>
</organism>
<gene>
    <name evidence="1" type="ORF">EYW49_00635</name>
</gene>
<dbReference type="RefSeq" id="WP_131304868.1">
    <property type="nucleotide sequence ID" value="NZ_SJFN01000001.1"/>
</dbReference>
<evidence type="ECO:0000313" key="2">
    <source>
        <dbReference type="Proteomes" id="UP000292781"/>
    </source>
</evidence>
<dbReference type="EMBL" id="SJFN01000001">
    <property type="protein sequence ID" value="TBW41267.1"/>
    <property type="molecule type" value="Genomic_DNA"/>
</dbReference>
<dbReference type="AlphaFoldDB" id="A0A4Q9VXQ0"/>
<evidence type="ECO:0000313" key="1">
    <source>
        <dbReference type="EMBL" id="TBW41267.1"/>
    </source>
</evidence>
<keyword evidence="2" id="KW-1185">Reference proteome</keyword>
<comment type="caution">
    <text evidence="1">The sequence shown here is derived from an EMBL/GenBank/DDBJ whole genome shotgun (WGS) entry which is preliminary data.</text>
</comment>
<dbReference type="InterPro" id="IPR036696">
    <property type="entry name" value="YdfO-like_sf"/>
</dbReference>
<accession>A0A4Q9VXQ0</accession>
<dbReference type="Proteomes" id="UP000292781">
    <property type="component" value="Unassembled WGS sequence"/>
</dbReference>
<name>A0A4Q9VXQ0_9HYPH</name>
<protein>
    <submittedName>
        <fullName evidence="1">DUF1398 domain-containing protein</fullName>
    </submittedName>
</protein>
<dbReference type="SUPFAM" id="SSF160419">
    <property type="entry name" value="YdfO-like"/>
    <property type="match status" value="1"/>
</dbReference>
<sequence length="133" mass="14455">MDAERIAIAEACLNAAHDDGLGFPEIVARLIAAGFEGYTVDYRRNTQTFYLPDGDSLELETHLPAGGVAATFKSDEVGRLVRWAQANPADYGYVGFSQKVKAAGCAGYLVSFLGRRVVYFGRTAETHVEHIPN</sequence>
<proteinExistence type="predicted"/>
<dbReference type="OrthoDB" id="7571760at2"/>